<proteinExistence type="inferred from homology"/>
<protein>
    <submittedName>
        <fullName evidence="4">Thioredoxin</fullName>
    </submittedName>
</protein>
<name>A0A1M5RJ98_9FIRM</name>
<evidence type="ECO:0000313" key="5">
    <source>
        <dbReference type="Proteomes" id="UP000242329"/>
    </source>
</evidence>
<organism evidence="4 5">
    <name type="scientific">Thermosyntropha lipolytica DSM 11003</name>
    <dbReference type="NCBI Taxonomy" id="1123382"/>
    <lineage>
        <taxon>Bacteria</taxon>
        <taxon>Bacillati</taxon>
        <taxon>Bacillota</taxon>
        <taxon>Clostridia</taxon>
        <taxon>Eubacteriales</taxon>
        <taxon>Syntrophomonadaceae</taxon>
        <taxon>Thermosyntropha</taxon>
    </lineage>
</organism>
<keyword evidence="2" id="KW-0676">Redox-active center</keyword>
<dbReference type="PROSITE" id="PS51352">
    <property type="entry name" value="THIOREDOXIN_2"/>
    <property type="match status" value="1"/>
</dbReference>
<comment type="similarity">
    <text evidence="1">Belongs to the thioredoxin family.</text>
</comment>
<dbReference type="Proteomes" id="UP000242329">
    <property type="component" value="Unassembled WGS sequence"/>
</dbReference>
<dbReference type="CDD" id="cd02947">
    <property type="entry name" value="TRX_family"/>
    <property type="match status" value="1"/>
</dbReference>
<sequence>MKRKRELALLILLILLAGGFYLASRNDEKKNTSPGGEDVVWQIKEAKEKGEPMWLLFSSTSCPPCVEMKKVFDRIKPEYEGKVLFINVNVDERGNYDLLREYEIKYIPTTYIIDKKGEITYHNIGIIPEDTLREELNKVVK</sequence>
<evidence type="ECO:0000256" key="1">
    <source>
        <dbReference type="ARBA" id="ARBA00008987"/>
    </source>
</evidence>
<evidence type="ECO:0000256" key="2">
    <source>
        <dbReference type="ARBA" id="ARBA00023284"/>
    </source>
</evidence>
<dbReference type="Gene3D" id="3.40.30.10">
    <property type="entry name" value="Glutaredoxin"/>
    <property type="match status" value="1"/>
</dbReference>
<dbReference type="RefSeq" id="WP_073093403.1">
    <property type="nucleotide sequence ID" value="NZ_FQWY01000050.1"/>
</dbReference>
<dbReference type="InterPro" id="IPR013766">
    <property type="entry name" value="Thioredoxin_domain"/>
</dbReference>
<dbReference type="Pfam" id="PF00085">
    <property type="entry name" value="Thioredoxin"/>
    <property type="match status" value="1"/>
</dbReference>
<reference evidence="5" key="1">
    <citation type="submission" date="2016-11" db="EMBL/GenBank/DDBJ databases">
        <authorList>
            <person name="Varghese N."/>
            <person name="Submissions S."/>
        </authorList>
    </citation>
    <scope>NUCLEOTIDE SEQUENCE [LARGE SCALE GENOMIC DNA]</scope>
    <source>
        <strain evidence="5">DSM 11003</strain>
    </source>
</reference>
<dbReference type="OrthoDB" id="9790390at2"/>
<evidence type="ECO:0000259" key="3">
    <source>
        <dbReference type="PROSITE" id="PS51352"/>
    </source>
</evidence>
<accession>A0A1M5RJ98</accession>
<dbReference type="GO" id="GO:0005737">
    <property type="term" value="C:cytoplasm"/>
    <property type="evidence" value="ECO:0007669"/>
    <property type="project" value="TreeGrafter"/>
</dbReference>
<dbReference type="STRING" id="1123382.SAMN02745221_02043"/>
<gene>
    <name evidence="4" type="ORF">SAMN02745221_02043</name>
</gene>
<dbReference type="SUPFAM" id="SSF52833">
    <property type="entry name" value="Thioredoxin-like"/>
    <property type="match status" value="1"/>
</dbReference>
<dbReference type="InterPro" id="IPR036249">
    <property type="entry name" value="Thioredoxin-like_sf"/>
</dbReference>
<dbReference type="PANTHER" id="PTHR45663:SF11">
    <property type="entry name" value="GEO12009P1"/>
    <property type="match status" value="1"/>
</dbReference>
<dbReference type="PANTHER" id="PTHR45663">
    <property type="entry name" value="GEO12009P1"/>
    <property type="match status" value="1"/>
</dbReference>
<feature type="domain" description="Thioredoxin" evidence="3">
    <location>
        <begin position="11"/>
        <end position="141"/>
    </location>
</feature>
<dbReference type="GO" id="GO:0015035">
    <property type="term" value="F:protein-disulfide reductase activity"/>
    <property type="evidence" value="ECO:0007669"/>
    <property type="project" value="TreeGrafter"/>
</dbReference>
<dbReference type="EMBL" id="FQWY01000050">
    <property type="protein sequence ID" value="SHH26159.1"/>
    <property type="molecule type" value="Genomic_DNA"/>
</dbReference>
<evidence type="ECO:0000313" key="4">
    <source>
        <dbReference type="EMBL" id="SHH26159.1"/>
    </source>
</evidence>
<dbReference type="AlphaFoldDB" id="A0A1M5RJ98"/>
<keyword evidence="5" id="KW-1185">Reference proteome</keyword>